<feature type="domain" description="GH18" evidence="2">
    <location>
        <begin position="28"/>
        <end position="372"/>
    </location>
</feature>
<feature type="signal peptide" evidence="1">
    <location>
        <begin position="1"/>
        <end position="20"/>
    </location>
</feature>
<dbReference type="InterPro" id="IPR050542">
    <property type="entry name" value="Glycosyl_Hydrlase18_Chitinase"/>
</dbReference>
<dbReference type="STRING" id="158607.A0A2P5I7K4"/>
<dbReference type="GO" id="GO:0005576">
    <property type="term" value="C:extracellular region"/>
    <property type="evidence" value="ECO:0007669"/>
    <property type="project" value="TreeGrafter"/>
</dbReference>
<organism evidence="3 4">
    <name type="scientific">Diaporthe helianthi</name>
    <dbReference type="NCBI Taxonomy" id="158607"/>
    <lineage>
        <taxon>Eukaryota</taxon>
        <taxon>Fungi</taxon>
        <taxon>Dikarya</taxon>
        <taxon>Ascomycota</taxon>
        <taxon>Pezizomycotina</taxon>
        <taxon>Sordariomycetes</taxon>
        <taxon>Sordariomycetidae</taxon>
        <taxon>Diaporthales</taxon>
        <taxon>Diaporthaceae</taxon>
        <taxon>Diaporthe</taxon>
    </lineage>
</organism>
<dbReference type="SUPFAM" id="SSF51445">
    <property type="entry name" value="(Trans)glycosidases"/>
    <property type="match status" value="1"/>
</dbReference>
<dbReference type="InterPro" id="IPR001223">
    <property type="entry name" value="Glyco_hydro18_cat"/>
</dbReference>
<dbReference type="AlphaFoldDB" id="A0A2P5I7K4"/>
<dbReference type="GO" id="GO:0004568">
    <property type="term" value="F:chitinase activity"/>
    <property type="evidence" value="ECO:0007669"/>
    <property type="project" value="TreeGrafter"/>
</dbReference>
<dbReference type="Proteomes" id="UP000094444">
    <property type="component" value="Unassembled WGS sequence"/>
</dbReference>
<dbReference type="OrthoDB" id="6020543at2759"/>
<dbReference type="Pfam" id="PF00704">
    <property type="entry name" value="Glyco_hydro_18"/>
    <property type="match status" value="1"/>
</dbReference>
<dbReference type="InParanoid" id="A0A2P5I7K4"/>
<proteinExistence type="predicted"/>
<sequence length="382" mass="40696">MASIRSILVLVSLYMSLARAQFNLNAKINNVVYWGQGEDQKRLLYYCQKDEIDAIALAFVTLFPAQANGYPGTNFGNQCSGAAYPGPGYNGVVDPSKDNLQASCPLLASDIATCQKTYGKKILLALGGDSGEYQVDGVTDGIKFANMLFGLFGPRNKIWVKAGLPRPFDMPGDSVGSAVDGFTLDIETPADDGGAGYIAFATQLRKLFPASPQKGLVLTGAPQCVVPDASMGQLIATVAFDALFIQFYNTPACSARAWANANPNYVAGTRPVPSGGFTYDTWTTALSTSASSGAKLFLGLAGSEYAVDDPSYYINQNETANLIDAYFCNRNFGGVAIWEAESADDNVYLGQTFTQSTKTSMNNALQNPLVRNCRGSAGGEKM</sequence>
<name>A0A2P5I7K4_DIAHE</name>
<dbReference type="InterPro" id="IPR017853">
    <property type="entry name" value="GH"/>
</dbReference>
<dbReference type="PANTHER" id="PTHR45708:SF47">
    <property type="entry name" value="ENDOCHITINASE A"/>
    <property type="match status" value="1"/>
</dbReference>
<accession>A0A2P5I7K4</accession>
<evidence type="ECO:0000256" key="1">
    <source>
        <dbReference type="SAM" id="SignalP"/>
    </source>
</evidence>
<gene>
    <name evidence="3" type="ORF">DHEL01_v203130</name>
</gene>
<dbReference type="PANTHER" id="PTHR45708">
    <property type="entry name" value="ENDOCHITINASE"/>
    <property type="match status" value="1"/>
</dbReference>
<evidence type="ECO:0000313" key="4">
    <source>
        <dbReference type="Proteomes" id="UP000094444"/>
    </source>
</evidence>
<dbReference type="PROSITE" id="PS51910">
    <property type="entry name" value="GH18_2"/>
    <property type="match status" value="1"/>
</dbReference>
<dbReference type="Gene3D" id="3.20.20.80">
    <property type="entry name" value="Glycosidases"/>
    <property type="match status" value="1"/>
</dbReference>
<evidence type="ECO:0000313" key="3">
    <source>
        <dbReference type="EMBL" id="POS78476.1"/>
    </source>
</evidence>
<keyword evidence="1" id="KW-0732">Signal</keyword>
<protein>
    <submittedName>
        <fullName evidence="3">Chitin recognition protein</fullName>
    </submittedName>
</protein>
<dbReference type="GO" id="GO:0005975">
    <property type="term" value="P:carbohydrate metabolic process"/>
    <property type="evidence" value="ECO:0007669"/>
    <property type="project" value="InterPro"/>
</dbReference>
<feature type="chain" id="PRO_5015133680" evidence="1">
    <location>
        <begin position="21"/>
        <end position="382"/>
    </location>
</feature>
<reference evidence="3" key="1">
    <citation type="submission" date="2017-09" db="EMBL/GenBank/DDBJ databases">
        <title>Polyketide synthases of a Diaporthe helianthi virulent isolate.</title>
        <authorList>
            <person name="Baroncelli R."/>
        </authorList>
    </citation>
    <scope>NUCLEOTIDE SEQUENCE [LARGE SCALE GENOMIC DNA]</scope>
    <source>
        <strain evidence="3">7/96</strain>
    </source>
</reference>
<comment type="caution">
    <text evidence="3">The sequence shown here is derived from an EMBL/GenBank/DDBJ whole genome shotgun (WGS) entry which is preliminary data.</text>
</comment>
<evidence type="ECO:0000259" key="2">
    <source>
        <dbReference type="PROSITE" id="PS51910"/>
    </source>
</evidence>
<keyword evidence="4" id="KW-1185">Reference proteome</keyword>
<dbReference type="EMBL" id="MAVT02000183">
    <property type="protein sequence ID" value="POS78476.1"/>
    <property type="molecule type" value="Genomic_DNA"/>
</dbReference>